<proteinExistence type="predicted"/>
<organism evidence="5 6">
    <name type="scientific">Mycobacterium kyorinense</name>
    <dbReference type="NCBI Taxonomy" id="487514"/>
    <lineage>
        <taxon>Bacteria</taxon>
        <taxon>Bacillati</taxon>
        <taxon>Actinomycetota</taxon>
        <taxon>Actinomycetes</taxon>
        <taxon>Mycobacteriales</taxon>
        <taxon>Mycobacteriaceae</taxon>
        <taxon>Mycobacterium</taxon>
    </lineage>
</organism>
<evidence type="ECO:0000256" key="2">
    <source>
        <dbReference type="SAM" id="Phobius"/>
    </source>
</evidence>
<dbReference type="InterPro" id="IPR054121">
    <property type="entry name" value="ArfA_BON-like"/>
</dbReference>
<gene>
    <name evidence="5" type="ORF">A5707_14705</name>
</gene>
<keyword evidence="2" id="KW-0812">Transmembrane</keyword>
<dbReference type="RefSeq" id="WP_065013294.1">
    <property type="nucleotide sequence ID" value="NZ_LZKJ01000049.1"/>
</dbReference>
<evidence type="ECO:0000313" key="5">
    <source>
        <dbReference type="EMBL" id="OBI50663.1"/>
    </source>
</evidence>
<accession>A0A1A2ZLV5</accession>
<feature type="domain" description="Peptidoglycan-binding protein ArfA BON-like" evidence="4">
    <location>
        <begin position="87"/>
        <end position="133"/>
    </location>
</feature>
<feature type="transmembrane region" description="Helical" evidence="2">
    <location>
        <begin position="26"/>
        <end position="47"/>
    </location>
</feature>
<name>A0A1A2ZLV5_9MYCO</name>
<feature type="domain" description="BON" evidence="3">
    <location>
        <begin position="155"/>
        <end position="186"/>
    </location>
</feature>
<evidence type="ECO:0000259" key="3">
    <source>
        <dbReference type="Pfam" id="PF04972"/>
    </source>
</evidence>
<evidence type="ECO:0000259" key="4">
    <source>
        <dbReference type="Pfam" id="PF21923"/>
    </source>
</evidence>
<protein>
    <submittedName>
        <fullName evidence="5">Uncharacterized protein</fullName>
    </submittedName>
</protein>
<feature type="region of interest" description="Disordered" evidence="1">
    <location>
        <begin position="53"/>
        <end position="77"/>
    </location>
</feature>
<dbReference type="Pfam" id="PF04972">
    <property type="entry name" value="BON"/>
    <property type="match status" value="1"/>
</dbReference>
<dbReference type="Gene3D" id="3.40.1520.20">
    <property type="match status" value="1"/>
</dbReference>
<dbReference type="Pfam" id="PF21923">
    <property type="entry name" value="BON_like"/>
    <property type="match status" value="1"/>
</dbReference>
<sequence length="209" mass="21764">MADSGEASETTEWRRASKFYRRSPGVPWLIGLVVIPLLLGVIGYGLLDRTRSETNESPGALPTLSPPSQPGALPNTPTIPPISLAPVSVIRTGNDITLRGEFPDAKAKAALLDAVIASVGSNANVIDYLGINPDVNSLDFSDAGPVFNAAAAIPDFSLSVEGDTITLTGTAASADQEDAVEQAAEDAWPNLNLVNEMETSGPVMPTGPR</sequence>
<keyword evidence="2" id="KW-1133">Transmembrane helix</keyword>
<dbReference type="OrthoDB" id="9782229at2"/>
<evidence type="ECO:0000313" key="6">
    <source>
        <dbReference type="Proteomes" id="UP000093592"/>
    </source>
</evidence>
<keyword evidence="2" id="KW-0472">Membrane</keyword>
<reference evidence="6" key="1">
    <citation type="submission" date="2016-06" db="EMBL/GenBank/DDBJ databases">
        <authorList>
            <person name="Sutton G."/>
            <person name="Brinkac L."/>
            <person name="Sanka R."/>
            <person name="Adams M."/>
            <person name="Lau E."/>
            <person name="Sam S."/>
            <person name="Sreng N."/>
            <person name="Him V."/>
            <person name="Kerleguer A."/>
            <person name="Cheng S."/>
        </authorList>
    </citation>
    <scope>NUCLEOTIDE SEQUENCE [LARGE SCALE GENOMIC DNA]</scope>
    <source>
        <strain evidence="6">E861</strain>
    </source>
</reference>
<comment type="caution">
    <text evidence="5">The sequence shown here is derived from an EMBL/GenBank/DDBJ whole genome shotgun (WGS) entry which is preliminary data.</text>
</comment>
<dbReference type="EMBL" id="LZKJ01000049">
    <property type="protein sequence ID" value="OBI50663.1"/>
    <property type="molecule type" value="Genomic_DNA"/>
</dbReference>
<dbReference type="Proteomes" id="UP000093592">
    <property type="component" value="Unassembled WGS sequence"/>
</dbReference>
<evidence type="ECO:0000256" key="1">
    <source>
        <dbReference type="SAM" id="MobiDB-lite"/>
    </source>
</evidence>
<dbReference type="InterPro" id="IPR007055">
    <property type="entry name" value="BON_dom"/>
</dbReference>
<dbReference type="AlphaFoldDB" id="A0A1A2ZLV5"/>